<dbReference type="AlphaFoldDB" id="A0A176VPR2"/>
<accession>A0A176VPR2</accession>
<gene>
    <name evidence="1" type="ORF">AXG93_531s1090</name>
</gene>
<evidence type="ECO:0000313" key="2">
    <source>
        <dbReference type="Proteomes" id="UP000077202"/>
    </source>
</evidence>
<name>A0A176VPR2_MARPO</name>
<organism evidence="1 2">
    <name type="scientific">Marchantia polymorpha subsp. ruderalis</name>
    <dbReference type="NCBI Taxonomy" id="1480154"/>
    <lineage>
        <taxon>Eukaryota</taxon>
        <taxon>Viridiplantae</taxon>
        <taxon>Streptophyta</taxon>
        <taxon>Embryophyta</taxon>
        <taxon>Marchantiophyta</taxon>
        <taxon>Marchantiopsida</taxon>
        <taxon>Marchantiidae</taxon>
        <taxon>Marchantiales</taxon>
        <taxon>Marchantiaceae</taxon>
        <taxon>Marchantia</taxon>
    </lineage>
</organism>
<protein>
    <submittedName>
        <fullName evidence="1">Uncharacterized protein</fullName>
    </submittedName>
</protein>
<dbReference type="Proteomes" id="UP000077202">
    <property type="component" value="Unassembled WGS sequence"/>
</dbReference>
<evidence type="ECO:0000313" key="1">
    <source>
        <dbReference type="EMBL" id="OAE22627.1"/>
    </source>
</evidence>
<dbReference type="EMBL" id="LVLJ01003104">
    <property type="protein sequence ID" value="OAE22627.1"/>
    <property type="molecule type" value="Genomic_DNA"/>
</dbReference>
<comment type="caution">
    <text evidence="1">The sequence shown here is derived from an EMBL/GenBank/DDBJ whole genome shotgun (WGS) entry which is preliminary data.</text>
</comment>
<proteinExistence type="predicted"/>
<reference evidence="1" key="1">
    <citation type="submission" date="2016-03" db="EMBL/GenBank/DDBJ databases">
        <title>Mechanisms controlling the formation of the plant cell surface in tip-growing cells are functionally conserved among land plants.</title>
        <authorList>
            <person name="Honkanen S."/>
            <person name="Jones V.A."/>
            <person name="Morieri G."/>
            <person name="Champion C."/>
            <person name="Hetherington A.J."/>
            <person name="Kelly S."/>
            <person name="Saint-Marcoux D."/>
            <person name="Proust H."/>
            <person name="Prescott H."/>
            <person name="Dolan L."/>
        </authorList>
    </citation>
    <scope>NUCLEOTIDE SEQUENCE [LARGE SCALE GENOMIC DNA]</scope>
    <source>
        <tissue evidence="1">Whole gametophyte</tissue>
    </source>
</reference>
<sequence length="67" mass="7369">MFPNERIASGSDTTNGRYQTLFQKKLSSRVRKTALRPLATTTIAGKVLYPRATDAVGICSELHLPGY</sequence>
<keyword evidence="2" id="KW-1185">Reference proteome</keyword>